<proteinExistence type="predicted"/>
<evidence type="ECO:0000313" key="1">
    <source>
        <dbReference type="EMBL" id="TCU99208.1"/>
    </source>
</evidence>
<dbReference type="InterPro" id="IPR007460">
    <property type="entry name" value="BrnT_toxin"/>
</dbReference>
<protein>
    <submittedName>
        <fullName evidence="1">Uncharacterized protein</fullName>
    </submittedName>
</protein>
<dbReference type="InterPro" id="IPR038573">
    <property type="entry name" value="BrnT_sf"/>
</dbReference>
<reference evidence="1 2" key="1">
    <citation type="submission" date="2019-03" db="EMBL/GenBank/DDBJ databases">
        <title>Genomic Encyclopedia of Type Strains, Phase IV (KMG-IV): sequencing the most valuable type-strain genomes for metagenomic binning, comparative biology and taxonomic classification.</title>
        <authorList>
            <person name="Goeker M."/>
        </authorList>
    </citation>
    <scope>NUCLEOTIDE SEQUENCE [LARGE SCALE GENOMIC DNA]</scope>
    <source>
        <strain evidence="1 2">DSM 100048</strain>
    </source>
</reference>
<dbReference type="OrthoDB" id="9798158at2"/>
<dbReference type="Gene3D" id="3.10.450.530">
    <property type="entry name" value="Ribonuclease toxin, BrnT, of type II toxin-antitoxin system"/>
    <property type="match status" value="1"/>
</dbReference>
<comment type="caution">
    <text evidence="1">The sequence shown here is derived from an EMBL/GenBank/DDBJ whole genome shotgun (WGS) entry which is preliminary data.</text>
</comment>
<sequence length="88" mass="10277">MDITYDPIKNSRNAAKRKLPFNMAAYFDFDSALIYPDTRKEYGEVRYIGVGYIGPRLHVMVFTPTRTGLRIISLRKANQREIKAYESR</sequence>
<name>A0A4R3V767_9BURK</name>
<dbReference type="Proteomes" id="UP000294692">
    <property type="component" value="Unassembled WGS sequence"/>
</dbReference>
<accession>A0A4R3V767</accession>
<dbReference type="Pfam" id="PF04365">
    <property type="entry name" value="BrnT_toxin"/>
    <property type="match status" value="1"/>
</dbReference>
<keyword evidence="2" id="KW-1185">Reference proteome</keyword>
<organism evidence="1 2">
    <name type="scientific">Paracandidimonas soli</name>
    <dbReference type="NCBI Taxonomy" id="1917182"/>
    <lineage>
        <taxon>Bacteria</taxon>
        <taxon>Pseudomonadati</taxon>
        <taxon>Pseudomonadota</taxon>
        <taxon>Betaproteobacteria</taxon>
        <taxon>Burkholderiales</taxon>
        <taxon>Alcaligenaceae</taxon>
        <taxon>Paracandidimonas</taxon>
    </lineage>
</organism>
<dbReference type="RefSeq" id="WP_132476835.1">
    <property type="nucleotide sequence ID" value="NZ_JBHRVM010000001.1"/>
</dbReference>
<dbReference type="EMBL" id="SMBX01000004">
    <property type="protein sequence ID" value="TCU99208.1"/>
    <property type="molecule type" value="Genomic_DNA"/>
</dbReference>
<evidence type="ECO:0000313" key="2">
    <source>
        <dbReference type="Proteomes" id="UP000294692"/>
    </source>
</evidence>
<dbReference type="AlphaFoldDB" id="A0A4R3V767"/>
<gene>
    <name evidence="1" type="ORF">EV686_104309</name>
</gene>